<reference evidence="11 12" key="1">
    <citation type="journal article" date="2016" name="Genome Biol. Evol.">
        <title>Gene Family Evolution Reflects Adaptation to Soil Environmental Stressors in the Genome of the Collembolan Orchesella cincta.</title>
        <authorList>
            <person name="Faddeeva-Vakhrusheva A."/>
            <person name="Derks M.F."/>
            <person name="Anvar S.Y."/>
            <person name="Agamennone V."/>
            <person name="Suring W."/>
            <person name="Smit S."/>
            <person name="van Straalen N.M."/>
            <person name="Roelofs D."/>
        </authorList>
    </citation>
    <scope>NUCLEOTIDE SEQUENCE [LARGE SCALE GENOMIC DNA]</scope>
    <source>
        <tissue evidence="11">Mixed pool</tissue>
    </source>
</reference>
<name>A0A1D2MQR8_ORCCI</name>
<evidence type="ECO:0000313" key="11">
    <source>
        <dbReference type="EMBL" id="ODM95211.1"/>
    </source>
</evidence>
<dbReference type="FunFam" id="2.10.90.10:FF:000005">
    <property type="entry name" value="Inhibin beta A chain"/>
    <property type="match status" value="1"/>
</dbReference>
<keyword evidence="12" id="KW-1185">Reference proteome</keyword>
<dbReference type="InterPro" id="IPR015615">
    <property type="entry name" value="TGF-beta-rel"/>
</dbReference>
<feature type="domain" description="TGF-beta family profile" evidence="10">
    <location>
        <begin position="193"/>
        <end position="314"/>
    </location>
</feature>
<dbReference type="STRING" id="48709.A0A1D2MQR8"/>
<evidence type="ECO:0000256" key="9">
    <source>
        <dbReference type="SAM" id="MobiDB-lite"/>
    </source>
</evidence>
<accession>A0A1D2MQR8</accession>
<dbReference type="PANTHER" id="PTHR11848:SF309">
    <property type="entry name" value="INHIBIN BETA CHAIN"/>
    <property type="match status" value="1"/>
</dbReference>
<keyword evidence="3" id="KW-0964">Secreted</keyword>
<dbReference type="PANTHER" id="PTHR11848">
    <property type="entry name" value="TGF-BETA FAMILY"/>
    <property type="match status" value="1"/>
</dbReference>
<dbReference type="PROSITE" id="PS51362">
    <property type="entry name" value="TGF_BETA_2"/>
    <property type="match status" value="1"/>
</dbReference>
<keyword evidence="6" id="KW-1015">Disulfide bond</keyword>
<dbReference type="SUPFAM" id="SSF57501">
    <property type="entry name" value="Cystine-knot cytokines"/>
    <property type="match status" value="1"/>
</dbReference>
<dbReference type="InterPro" id="IPR001839">
    <property type="entry name" value="TGF-b_C"/>
</dbReference>
<dbReference type="AlphaFoldDB" id="A0A1D2MQR8"/>
<evidence type="ECO:0000256" key="2">
    <source>
        <dbReference type="ARBA" id="ARBA00006656"/>
    </source>
</evidence>
<comment type="similarity">
    <text evidence="2 8">Belongs to the TGF-beta family.</text>
</comment>
<feature type="compositionally biased region" description="Polar residues" evidence="9">
    <location>
        <begin position="123"/>
        <end position="134"/>
    </location>
</feature>
<dbReference type="GO" id="GO:0005125">
    <property type="term" value="F:cytokine activity"/>
    <property type="evidence" value="ECO:0007669"/>
    <property type="project" value="TreeGrafter"/>
</dbReference>
<dbReference type="Gene3D" id="2.10.90.10">
    <property type="entry name" value="Cystine-knot cytokines"/>
    <property type="match status" value="1"/>
</dbReference>
<dbReference type="OrthoDB" id="6516235at2759"/>
<comment type="caution">
    <text evidence="11">The sequence shown here is derived from an EMBL/GenBank/DDBJ whole genome shotgun (WGS) entry which is preliminary data.</text>
</comment>
<dbReference type="GO" id="GO:0008083">
    <property type="term" value="F:growth factor activity"/>
    <property type="evidence" value="ECO:0007669"/>
    <property type="project" value="UniProtKB-KW"/>
</dbReference>
<evidence type="ECO:0000256" key="4">
    <source>
        <dbReference type="ARBA" id="ARBA00022729"/>
    </source>
</evidence>
<dbReference type="EMBL" id="LJIJ01000696">
    <property type="protein sequence ID" value="ODM95211.1"/>
    <property type="molecule type" value="Genomic_DNA"/>
</dbReference>
<evidence type="ECO:0000256" key="3">
    <source>
        <dbReference type="ARBA" id="ARBA00022525"/>
    </source>
</evidence>
<dbReference type="InterPro" id="IPR017948">
    <property type="entry name" value="TGFb_CS"/>
</dbReference>
<dbReference type="Proteomes" id="UP000094527">
    <property type="component" value="Unassembled WGS sequence"/>
</dbReference>
<feature type="region of interest" description="Disordered" evidence="9">
    <location>
        <begin position="89"/>
        <end position="145"/>
    </location>
</feature>
<organism evidence="11 12">
    <name type="scientific">Orchesella cincta</name>
    <name type="common">Springtail</name>
    <name type="synonym">Podura cincta</name>
    <dbReference type="NCBI Taxonomy" id="48709"/>
    <lineage>
        <taxon>Eukaryota</taxon>
        <taxon>Metazoa</taxon>
        <taxon>Ecdysozoa</taxon>
        <taxon>Arthropoda</taxon>
        <taxon>Hexapoda</taxon>
        <taxon>Collembola</taxon>
        <taxon>Entomobryomorpha</taxon>
        <taxon>Entomobryoidea</taxon>
        <taxon>Orchesellidae</taxon>
        <taxon>Orchesellinae</taxon>
        <taxon>Orchesella</taxon>
    </lineage>
</organism>
<protein>
    <submittedName>
        <fullName evidence="11">Inhibin beta chain</fullName>
    </submittedName>
</protein>
<keyword evidence="4" id="KW-0732">Signal</keyword>
<evidence type="ECO:0000256" key="1">
    <source>
        <dbReference type="ARBA" id="ARBA00004613"/>
    </source>
</evidence>
<dbReference type="InterPro" id="IPR029034">
    <property type="entry name" value="Cystine-knot_cytokine"/>
</dbReference>
<keyword evidence="5 8" id="KW-0339">Growth factor</keyword>
<evidence type="ECO:0000313" key="12">
    <source>
        <dbReference type="Proteomes" id="UP000094527"/>
    </source>
</evidence>
<evidence type="ECO:0000256" key="7">
    <source>
        <dbReference type="ARBA" id="ARBA00023180"/>
    </source>
</evidence>
<comment type="subcellular location">
    <subcellularLocation>
        <location evidence="1">Secreted</location>
    </subcellularLocation>
</comment>
<dbReference type="SMART" id="SM00204">
    <property type="entry name" value="TGFB"/>
    <property type="match status" value="1"/>
</dbReference>
<evidence type="ECO:0000256" key="6">
    <source>
        <dbReference type="ARBA" id="ARBA00023157"/>
    </source>
</evidence>
<evidence type="ECO:0000256" key="8">
    <source>
        <dbReference type="RuleBase" id="RU000354"/>
    </source>
</evidence>
<dbReference type="PROSITE" id="PS00250">
    <property type="entry name" value="TGF_BETA_1"/>
    <property type="match status" value="1"/>
</dbReference>
<dbReference type="PRINTS" id="PR00669">
    <property type="entry name" value="INHIBINA"/>
</dbReference>
<dbReference type="GO" id="GO:0005615">
    <property type="term" value="C:extracellular space"/>
    <property type="evidence" value="ECO:0007669"/>
    <property type="project" value="TreeGrafter"/>
</dbReference>
<evidence type="ECO:0000256" key="5">
    <source>
        <dbReference type="ARBA" id="ARBA00023030"/>
    </source>
</evidence>
<evidence type="ECO:0000259" key="10">
    <source>
        <dbReference type="PROSITE" id="PS51362"/>
    </source>
</evidence>
<keyword evidence="7" id="KW-0325">Glycoprotein</keyword>
<sequence>MMPSAIILPKNDVDLELVVKRTISLDALGWQKLDVTSVVQKWYGKQSRHRIRHANNRHHNHRDKLTLLVDCSGCGYCIQPIIFSRENAPVISPSNENPDGEDDNGAQPIDSSDERKSTFLAKPNNNFYEPPNSNHHPKGHNFDYDSSSSNTDYYSDLPNLSQGDTSPGGSKVDNFTEMPFLVLETESAPNFKRSRRRALECSPRVKHCCKQRFYISFKDLDWDDWIIAPRGYYANYCRGSCGGPHRTPDTFLNYHTHVLEEYRRTPEGQANLSGITPCCAPTKFAPMSLIYFGPDLNIIKRDLPKMIVEECGCP</sequence>
<gene>
    <name evidence="11" type="ORF">Ocin01_11467</name>
</gene>
<dbReference type="Pfam" id="PF00019">
    <property type="entry name" value="TGF_beta"/>
    <property type="match status" value="1"/>
</dbReference>
<proteinExistence type="inferred from homology"/>
<dbReference type="CDD" id="cd13752">
    <property type="entry name" value="TGF_beta_INHB"/>
    <property type="match status" value="1"/>
</dbReference>
<dbReference type="OMA" id="GITPCCA"/>